<name>A0AAP2E267_9BACT</name>
<protein>
    <submittedName>
        <fullName evidence="2">Uncharacterized protein</fullName>
    </submittedName>
</protein>
<dbReference type="RefSeq" id="WP_254085804.1">
    <property type="nucleotide sequence ID" value="NZ_JAHESE010000020.1"/>
</dbReference>
<reference evidence="2 3" key="1">
    <citation type="submission" date="2021-05" db="EMBL/GenBank/DDBJ databases">
        <title>A Polyphasic approach of four new species of the genus Ohtaekwangia: Ohtaekwangia histidinii sp. nov., Ohtaekwangia cretensis sp. nov., Ohtaekwangia indiensis sp. nov., Ohtaekwangia reichenbachii sp. nov. from diverse environment.</title>
        <authorList>
            <person name="Octaviana S."/>
        </authorList>
    </citation>
    <scope>NUCLEOTIDE SEQUENCE [LARGE SCALE GENOMIC DNA]</scope>
    <source>
        <strain evidence="2 3">PWU5</strain>
    </source>
</reference>
<feature type="signal peptide" evidence="1">
    <location>
        <begin position="1"/>
        <end position="27"/>
    </location>
</feature>
<evidence type="ECO:0000256" key="1">
    <source>
        <dbReference type="SAM" id="SignalP"/>
    </source>
</evidence>
<keyword evidence="3" id="KW-1185">Reference proteome</keyword>
<comment type="caution">
    <text evidence="2">The sequence shown here is derived from an EMBL/GenBank/DDBJ whole genome shotgun (WGS) entry which is preliminary data.</text>
</comment>
<proteinExistence type="predicted"/>
<feature type="chain" id="PRO_5042963418" evidence="1">
    <location>
        <begin position="28"/>
        <end position="181"/>
    </location>
</feature>
<sequence>MKKRPMIMRSFAVALVCAGSVALTNCANEANDFKSTTAANNSEVAGNFVKGTIGGNAFQFAQSPSAAVGNSDSYYIVRDNGDIDVNIFRNDGENGAAMLYFVLKNGDVQNPSEPYMQVTNADGFVMDSNASSNKLTVTNFSFDRSTGRVTGKLQLSGAGNNIDTNTAVSSDFDVVVKEIAI</sequence>
<dbReference type="EMBL" id="JAHESE010000020">
    <property type="protein sequence ID" value="MBT1710227.1"/>
    <property type="molecule type" value="Genomic_DNA"/>
</dbReference>
<dbReference type="AlphaFoldDB" id="A0AAP2E267"/>
<evidence type="ECO:0000313" key="2">
    <source>
        <dbReference type="EMBL" id="MBT1710227.1"/>
    </source>
</evidence>
<evidence type="ECO:0000313" key="3">
    <source>
        <dbReference type="Proteomes" id="UP001319080"/>
    </source>
</evidence>
<accession>A0AAP2E267</accession>
<dbReference type="Proteomes" id="UP001319080">
    <property type="component" value="Unassembled WGS sequence"/>
</dbReference>
<keyword evidence="1" id="KW-0732">Signal</keyword>
<organism evidence="2 3">
    <name type="scientific">Dawidia cretensis</name>
    <dbReference type="NCBI Taxonomy" id="2782350"/>
    <lineage>
        <taxon>Bacteria</taxon>
        <taxon>Pseudomonadati</taxon>
        <taxon>Bacteroidota</taxon>
        <taxon>Cytophagia</taxon>
        <taxon>Cytophagales</taxon>
        <taxon>Chryseotaleaceae</taxon>
        <taxon>Dawidia</taxon>
    </lineage>
</organism>
<gene>
    <name evidence="2" type="ORF">KK062_18415</name>
</gene>